<accession>A0A5J5I6S8</accession>
<dbReference type="PANTHER" id="PTHR44591">
    <property type="entry name" value="STRESS RESPONSE REGULATOR PROTEIN 1"/>
    <property type="match status" value="1"/>
</dbReference>
<reference evidence="6 7" key="1">
    <citation type="submission" date="2019-09" db="EMBL/GenBank/DDBJ databases">
        <authorList>
            <person name="Feng G."/>
        </authorList>
    </citation>
    <scope>NUCLEOTIDE SEQUENCE [LARGE SCALE GENOMIC DNA]</scope>
    <source>
        <strain evidence="5 6">KACC 19283</strain>
        <strain evidence="4 7">KACC 19284</strain>
    </source>
</reference>
<dbReference type="GO" id="GO:0000160">
    <property type="term" value="P:phosphorelay signal transduction system"/>
    <property type="evidence" value="ECO:0007669"/>
    <property type="project" value="InterPro"/>
</dbReference>
<dbReference type="PANTHER" id="PTHR44591:SF3">
    <property type="entry name" value="RESPONSE REGULATORY DOMAIN-CONTAINING PROTEIN"/>
    <property type="match status" value="1"/>
</dbReference>
<dbReference type="InterPro" id="IPR050595">
    <property type="entry name" value="Bact_response_regulator"/>
</dbReference>
<dbReference type="SUPFAM" id="SSF52172">
    <property type="entry name" value="CheY-like"/>
    <property type="match status" value="1"/>
</dbReference>
<name>A0A5J5I6S8_9SPHN</name>
<gene>
    <name evidence="5" type="ORF">F4U95_07700</name>
    <name evidence="4" type="ORF">F4U96_07750</name>
</gene>
<evidence type="ECO:0000313" key="5">
    <source>
        <dbReference type="EMBL" id="KAA9031492.1"/>
    </source>
</evidence>
<feature type="domain" description="Response regulatory" evidence="3">
    <location>
        <begin position="8"/>
        <end position="127"/>
    </location>
</feature>
<evidence type="ECO:0000313" key="4">
    <source>
        <dbReference type="EMBL" id="KAA9018918.1"/>
    </source>
</evidence>
<dbReference type="InterPro" id="IPR001789">
    <property type="entry name" value="Sig_transdc_resp-reg_receiver"/>
</dbReference>
<dbReference type="RefSeq" id="WP_150425213.1">
    <property type="nucleotide sequence ID" value="NZ_VYQA01000004.1"/>
</dbReference>
<dbReference type="Proteomes" id="UP000326364">
    <property type="component" value="Unassembled WGS sequence"/>
</dbReference>
<sequence length="132" mass="14647">MSEADRLRILYVDDDKDIRHIVKLSLALDPGIELRLCADGAEAIAAAKNDEWRPDLVMLDVMMPYMDGPTLMIKLRDLPGFADKPFVFVTARAREADVKSYHEAGAKGVILKPFNPLTLARSVRALASDPKP</sequence>
<dbReference type="SMART" id="SM00448">
    <property type="entry name" value="REC"/>
    <property type="match status" value="1"/>
</dbReference>
<proteinExistence type="predicted"/>
<feature type="modified residue" description="4-aspartylphosphate" evidence="2">
    <location>
        <position position="60"/>
    </location>
</feature>
<evidence type="ECO:0000256" key="1">
    <source>
        <dbReference type="ARBA" id="ARBA00022553"/>
    </source>
</evidence>
<dbReference type="PROSITE" id="PS50110">
    <property type="entry name" value="RESPONSE_REGULATORY"/>
    <property type="match status" value="1"/>
</dbReference>
<dbReference type="Pfam" id="PF00072">
    <property type="entry name" value="Response_reg"/>
    <property type="match status" value="1"/>
</dbReference>
<organism evidence="5 6">
    <name type="scientific">Sphingobium limneticum</name>
    <dbReference type="NCBI Taxonomy" id="1007511"/>
    <lineage>
        <taxon>Bacteria</taxon>
        <taxon>Pseudomonadati</taxon>
        <taxon>Pseudomonadota</taxon>
        <taxon>Alphaproteobacteria</taxon>
        <taxon>Sphingomonadales</taxon>
        <taxon>Sphingomonadaceae</taxon>
        <taxon>Sphingobium</taxon>
    </lineage>
</organism>
<evidence type="ECO:0000313" key="6">
    <source>
        <dbReference type="Proteomes" id="UP000325933"/>
    </source>
</evidence>
<keyword evidence="1 2" id="KW-0597">Phosphoprotein</keyword>
<dbReference type="AlphaFoldDB" id="A0A5J5I6S8"/>
<dbReference type="EMBL" id="VYQB01000004">
    <property type="protein sequence ID" value="KAA9018918.1"/>
    <property type="molecule type" value="Genomic_DNA"/>
</dbReference>
<protein>
    <submittedName>
        <fullName evidence="5">Response regulator</fullName>
    </submittedName>
</protein>
<dbReference type="InterPro" id="IPR011006">
    <property type="entry name" value="CheY-like_superfamily"/>
</dbReference>
<evidence type="ECO:0000259" key="3">
    <source>
        <dbReference type="PROSITE" id="PS50110"/>
    </source>
</evidence>
<evidence type="ECO:0000313" key="7">
    <source>
        <dbReference type="Proteomes" id="UP000326364"/>
    </source>
</evidence>
<keyword evidence="7" id="KW-1185">Reference proteome</keyword>
<evidence type="ECO:0000256" key="2">
    <source>
        <dbReference type="PROSITE-ProRule" id="PRU00169"/>
    </source>
</evidence>
<dbReference type="Gene3D" id="3.40.50.2300">
    <property type="match status" value="1"/>
</dbReference>
<comment type="caution">
    <text evidence="5">The sequence shown here is derived from an EMBL/GenBank/DDBJ whole genome shotgun (WGS) entry which is preliminary data.</text>
</comment>
<dbReference type="Proteomes" id="UP000325933">
    <property type="component" value="Unassembled WGS sequence"/>
</dbReference>
<dbReference type="EMBL" id="VYQA01000004">
    <property type="protein sequence ID" value="KAA9031492.1"/>
    <property type="molecule type" value="Genomic_DNA"/>
</dbReference>